<sequence length="67" mass="6817">MNINSNSLVPMNHSEGAAVYTAALSKSHQKLEGQAALALLQASAQVTASLPSSPPSATLGANVDVWV</sequence>
<name>A0A244CPG9_PSEDV</name>
<organism evidence="1 2">
    <name type="scientific">Pseudoalteromonas ulvae</name>
    <dbReference type="NCBI Taxonomy" id="107327"/>
    <lineage>
        <taxon>Bacteria</taxon>
        <taxon>Pseudomonadati</taxon>
        <taxon>Pseudomonadota</taxon>
        <taxon>Gammaproteobacteria</taxon>
        <taxon>Alteromonadales</taxon>
        <taxon>Pseudoalteromonadaceae</taxon>
        <taxon>Pseudoalteromonas</taxon>
    </lineage>
</organism>
<dbReference type="AlphaFoldDB" id="A0A244CPG9"/>
<dbReference type="EMBL" id="MWPV01000003">
    <property type="protein sequence ID" value="OUL57500.1"/>
    <property type="molecule type" value="Genomic_DNA"/>
</dbReference>
<keyword evidence="2" id="KW-1185">Reference proteome</keyword>
<proteinExistence type="predicted"/>
<protein>
    <recommendedName>
        <fullName evidence="3">Motility protein</fullName>
    </recommendedName>
</protein>
<evidence type="ECO:0000313" key="1">
    <source>
        <dbReference type="EMBL" id="OUL57500.1"/>
    </source>
</evidence>
<gene>
    <name evidence="1" type="ORF">B1199_10510</name>
</gene>
<evidence type="ECO:0008006" key="3">
    <source>
        <dbReference type="Google" id="ProtNLM"/>
    </source>
</evidence>
<dbReference type="Proteomes" id="UP000194841">
    <property type="component" value="Unassembled WGS sequence"/>
</dbReference>
<comment type="caution">
    <text evidence="1">The sequence shown here is derived from an EMBL/GenBank/DDBJ whole genome shotgun (WGS) entry which is preliminary data.</text>
</comment>
<accession>A0A244CPG9</accession>
<dbReference type="OrthoDB" id="9977534at2"/>
<reference evidence="1 2" key="1">
    <citation type="submission" date="2017-02" db="EMBL/GenBank/DDBJ databases">
        <title>Pseudoalteromonas ulvae TC14 Genome.</title>
        <authorList>
            <person name="Molmeret M."/>
        </authorList>
    </citation>
    <scope>NUCLEOTIDE SEQUENCE [LARGE SCALE GENOMIC DNA]</scope>
    <source>
        <strain evidence="1">TC14</strain>
    </source>
</reference>
<evidence type="ECO:0000313" key="2">
    <source>
        <dbReference type="Proteomes" id="UP000194841"/>
    </source>
</evidence>
<dbReference type="RefSeq" id="WP_086744082.1">
    <property type="nucleotide sequence ID" value="NZ_MWPV01000003.1"/>
</dbReference>